<dbReference type="EMBL" id="JEMN01001807">
    <property type="protein sequence ID" value="KXH26814.1"/>
    <property type="molecule type" value="Genomic_DNA"/>
</dbReference>
<keyword evidence="1" id="KW-0812">Transmembrane</keyword>
<reference evidence="2 3" key="1">
    <citation type="submission" date="2014-02" db="EMBL/GenBank/DDBJ databases">
        <title>The genome sequence of Colletotrichum nymphaeae SA-01.</title>
        <authorList>
            <person name="Baroncelli R."/>
            <person name="Thon M.R."/>
        </authorList>
    </citation>
    <scope>NUCLEOTIDE SEQUENCE [LARGE SCALE GENOMIC DNA]</scope>
    <source>
        <strain evidence="2 3">SA-01</strain>
    </source>
</reference>
<accession>A0A135RSX3</accession>
<keyword evidence="3" id="KW-1185">Reference proteome</keyword>
<sequence length="107" mass="11756">MDNSLWCLAMIGAGVLLLIWRYMSRIPAPYTFLFIVFCYATQATLLKGPGLVLDGILPVLPLIVLSGAFLSSLFLSFWSNITHDAGHGDQDVSNGDHRLPRVVSHLV</sequence>
<keyword evidence="1" id="KW-0472">Membrane</keyword>
<protein>
    <submittedName>
        <fullName evidence="2">Uncharacterized protein</fullName>
    </submittedName>
</protein>
<organism evidence="2 3">
    <name type="scientific">Colletotrichum nymphaeae SA-01</name>
    <dbReference type="NCBI Taxonomy" id="1460502"/>
    <lineage>
        <taxon>Eukaryota</taxon>
        <taxon>Fungi</taxon>
        <taxon>Dikarya</taxon>
        <taxon>Ascomycota</taxon>
        <taxon>Pezizomycotina</taxon>
        <taxon>Sordariomycetes</taxon>
        <taxon>Hypocreomycetidae</taxon>
        <taxon>Glomerellales</taxon>
        <taxon>Glomerellaceae</taxon>
        <taxon>Colletotrichum</taxon>
        <taxon>Colletotrichum acutatum species complex</taxon>
    </lineage>
</organism>
<name>A0A135RSX3_9PEZI</name>
<feature type="transmembrane region" description="Helical" evidence="1">
    <location>
        <begin position="56"/>
        <end position="78"/>
    </location>
</feature>
<proteinExistence type="predicted"/>
<evidence type="ECO:0000313" key="3">
    <source>
        <dbReference type="Proteomes" id="UP000070054"/>
    </source>
</evidence>
<gene>
    <name evidence="2" type="ORF">CNYM01_12886</name>
</gene>
<feature type="transmembrane region" description="Helical" evidence="1">
    <location>
        <begin position="30"/>
        <end position="50"/>
    </location>
</feature>
<feature type="transmembrane region" description="Helical" evidence="1">
    <location>
        <begin position="6"/>
        <end position="23"/>
    </location>
</feature>
<dbReference type="AlphaFoldDB" id="A0A135RSX3"/>
<dbReference type="Proteomes" id="UP000070054">
    <property type="component" value="Unassembled WGS sequence"/>
</dbReference>
<comment type="caution">
    <text evidence="2">The sequence shown here is derived from an EMBL/GenBank/DDBJ whole genome shotgun (WGS) entry which is preliminary data.</text>
</comment>
<keyword evidence="1" id="KW-1133">Transmembrane helix</keyword>
<evidence type="ECO:0000313" key="2">
    <source>
        <dbReference type="EMBL" id="KXH26814.1"/>
    </source>
</evidence>
<evidence type="ECO:0000256" key="1">
    <source>
        <dbReference type="SAM" id="Phobius"/>
    </source>
</evidence>